<proteinExistence type="predicted"/>
<evidence type="ECO:0000256" key="1">
    <source>
        <dbReference type="SAM" id="SignalP"/>
    </source>
</evidence>
<gene>
    <name evidence="2" type="ORF">TCEB3V08_LOCUS10893</name>
</gene>
<keyword evidence="1" id="KW-0732">Signal</keyword>
<evidence type="ECO:0000313" key="2">
    <source>
        <dbReference type="EMBL" id="CAD7411325.1"/>
    </source>
</evidence>
<feature type="signal peptide" evidence="1">
    <location>
        <begin position="1"/>
        <end position="27"/>
    </location>
</feature>
<sequence>MNNCPIGLAFLCVVLLNLLFLLPSSQGYSYGTRWIQKLGAKSAVLLNLLFLLPTSQGYSYGARYHEDLPRAQYPYRGHLQRSNLGYDEYDNAYYPSDGYPSRRGWPRFYPCQPGQVLVDQVCQTPPDMCPPNFSLIDNVCTDSGGVTAVHVSQL</sequence>
<dbReference type="AlphaFoldDB" id="A0A7R9DCW2"/>
<organism evidence="2">
    <name type="scientific">Timema cristinae</name>
    <name type="common">Walking stick</name>
    <dbReference type="NCBI Taxonomy" id="61476"/>
    <lineage>
        <taxon>Eukaryota</taxon>
        <taxon>Metazoa</taxon>
        <taxon>Ecdysozoa</taxon>
        <taxon>Arthropoda</taxon>
        <taxon>Hexapoda</taxon>
        <taxon>Insecta</taxon>
        <taxon>Pterygota</taxon>
        <taxon>Neoptera</taxon>
        <taxon>Polyneoptera</taxon>
        <taxon>Phasmatodea</taxon>
        <taxon>Timematodea</taxon>
        <taxon>Timematoidea</taxon>
        <taxon>Timematidae</taxon>
        <taxon>Timema</taxon>
    </lineage>
</organism>
<feature type="chain" id="PRO_5030975259" evidence="1">
    <location>
        <begin position="28"/>
        <end position="154"/>
    </location>
</feature>
<protein>
    <submittedName>
        <fullName evidence="2">Uncharacterized protein</fullName>
    </submittedName>
</protein>
<name>A0A7R9DCW2_TIMCR</name>
<accession>A0A7R9DCW2</accession>
<dbReference type="EMBL" id="OC322168">
    <property type="protein sequence ID" value="CAD7411325.1"/>
    <property type="molecule type" value="Genomic_DNA"/>
</dbReference>
<reference evidence="2" key="1">
    <citation type="submission" date="2020-11" db="EMBL/GenBank/DDBJ databases">
        <authorList>
            <person name="Tran Van P."/>
        </authorList>
    </citation>
    <scope>NUCLEOTIDE SEQUENCE</scope>
</reference>